<dbReference type="InterPro" id="IPR001254">
    <property type="entry name" value="Trypsin_dom"/>
</dbReference>
<keyword evidence="9" id="KW-0732">Signal</keyword>
<dbReference type="InterPro" id="IPR009003">
    <property type="entry name" value="Peptidase_S1_PA"/>
</dbReference>
<dbReference type="GO" id="GO:0006508">
    <property type="term" value="P:proteolysis"/>
    <property type="evidence" value="ECO:0007669"/>
    <property type="project" value="UniProtKB-KW"/>
</dbReference>
<feature type="signal peptide" evidence="9">
    <location>
        <begin position="1"/>
        <end position="20"/>
    </location>
</feature>
<evidence type="ECO:0000256" key="5">
    <source>
        <dbReference type="ARBA" id="ARBA00022825"/>
    </source>
</evidence>
<evidence type="ECO:0000313" key="11">
    <source>
        <dbReference type="EMBL" id="EFN70629.1"/>
    </source>
</evidence>
<dbReference type="AlphaFoldDB" id="E2A7D2"/>
<dbReference type="Proteomes" id="UP000000311">
    <property type="component" value="Unassembled WGS sequence"/>
</dbReference>
<dbReference type="PROSITE" id="PS00134">
    <property type="entry name" value="TRYPSIN_HIS"/>
    <property type="match status" value="1"/>
</dbReference>
<dbReference type="FunFam" id="2.40.10.10:FF:000036">
    <property type="entry name" value="Trypsin beta"/>
    <property type="match status" value="1"/>
</dbReference>
<dbReference type="Gene3D" id="2.40.10.10">
    <property type="entry name" value="Trypsin-like serine proteases"/>
    <property type="match status" value="1"/>
</dbReference>
<evidence type="ECO:0000256" key="4">
    <source>
        <dbReference type="ARBA" id="ARBA00022801"/>
    </source>
</evidence>
<dbReference type="OrthoDB" id="8440449at2759"/>
<gene>
    <name evidence="11" type="ORF">EAG_03818</name>
</gene>
<dbReference type="InterPro" id="IPR033116">
    <property type="entry name" value="TRYPSIN_SER"/>
</dbReference>
<sequence>MKIMFLISVILILLLQLCNAQLDLPILPTLPGDILDEGRQNQNNTSHSSENGDLPILSTLTRNILKRLNDRENQNNEPHSSGNNGGGALRVRRLIGGVVASESEFPYQVSLRYYDVHICSGVLINDRYVLSAAHCICNLIDEPSEELNVLIGSVDYKKGEIHTVKSVKCHPDYVYGADSSWVADLAVIMLAEKVHLSSHVKPISLATYNTTFGERAIISGWGRTRLLSWLSQYLQKLSVSIIDNKACQKYYKDITILSSQICTLERKNVGACKGDSGSPLVYNNKLIGIFSWTKSCAIGFPDVFTRISYFTDFITQAMLDLDQSNEAIVNKQNNQVK</sequence>
<dbReference type="SUPFAM" id="SSF50494">
    <property type="entry name" value="Trypsin-like serine proteases"/>
    <property type="match status" value="1"/>
</dbReference>
<dbReference type="GO" id="GO:0005576">
    <property type="term" value="C:extracellular region"/>
    <property type="evidence" value="ECO:0007669"/>
    <property type="project" value="UniProtKB-SubCell"/>
</dbReference>
<comment type="similarity">
    <text evidence="2">Belongs to the peptidase S1 family.</text>
</comment>
<evidence type="ECO:0000256" key="9">
    <source>
        <dbReference type="SAM" id="SignalP"/>
    </source>
</evidence>
<comment type="subcellular location">
    <subcellularLocation>
        <location evidence="1">Secreted</location>
        <location evidence="1">Extracellular space</location>
    </subcellularLocation>
</comment>
<dbReference type="GO" id="GO:0004252">
    <property type="term" value="F:serine-type endopeptidase activity"/>
    <property type="evidence" value="ECO:0007669"/>
    <property type="project" value="InterPro"/>
</dbReference>
<evidence type="ECO:0000256" key="2">
    <source>
        <dbReference type="ARBA" id="ARBA00007664"/>
    </source>
</evidence>
<dbReference type="PROSITE" id="PS00135">
    <property type="entry name" value="TRYPSIN_SER"/>
    <property type="match status" value="1"/>
</dbReference>
<keyword evidence="12" id="KW-1185">Reference proteome</keyword>
<keyword evidence="6" id="KW-1015">Disulfide bond</keyword>
<evidence type="ECO:0000256" key="3">
    <source>
        <dbReference type="ARBA" id="ARBA00022670"/>
    </source>
</evidence>
<accession>E2A7D2</accession>
<proteinExistence type="inferred from homology"/>
<name>E2A7D2_CAMFO</name>
<dbReference type="OMA" id="AAHCICG"/>
<protein>
    <submittedName>
        <fullName evidence="11">Chymotrypsin-2</fullName>
    </submittedName>
</protein>
<feature type="region of interest" description="Disordered" evidence="8">
    <location>
        <begin position="69"/>
        <end position="88"/>
    </location>
</feature>
<dbReference type="InterPro" id="IPR050430">
    <property type="entry name" value="Peptidase_S1"/>
</dbReference>
<dbReference type="PANTHER" id="PTHR24276">
    <property type="entry name" value="POLYSERASE-RELATED"/>
    <property type="match status" value="1"/>
</dbReference>
<dbReference type="STRING" id="104421.E2A7D2"/>
<evidence type="ECO:0000256" key="7">
    <source>
        <dbReference type="RuleBase" id="RU363034"/>
    </source>
</evidence>
<feature type="domain" description="Peptidase S1" evidence="10">
    <location>
        <begin position="94"/>
        <end position="319"/>
    </location>
</feature>
<dbReference type="InterPro" id="IPR043504">
    <property type="entry name" value="Peptidase_S1_PA_chymotrypsin"/>
</dbReference>
<dbReference type="EMBL" id="GL437329">
    <property type="protein sequence ID" value="EFN70629.1"/>
    <property type="molecule type" value="Genomic_DNA"/>
</dbReference>
<organism evidence="12">
    <name type="scientific">Camponotus floridanus</name>
    <name type="common">Florida carpenter ant</name>
    <dbReference type="NCBI Taxonomy" id="104421"/>
    <lineage>
        <taxon>Eukaryota</taxon>
        <taxon>Metazoa</taxon>
        <taxon>Ecdysozoa</taxon>
        <taxon>Arthropoda</taxon>
        <taxon>Hexapoda</taxon>
        <taxon>Insecta</taxon>
        <taxon>Pterygota</taxon>
        <taxon>Neoptera</taxon>
        <taxon>Endopterygota</taxon>
        <taxon>Hymenoptera</taxon>
        <taxon>Apocrita</taxon>
        <taxon>Aculeata</taxon>
        <taxon>Formicoidea</taxon>
        <taxon>Formicidae</taxon>
        <taxon>Formicinae</taxon>
        <taxon>Camponotus</taxon>
    </lineage>
</organism>
<dbReference type="InterPro" id="IPR018114">
    <property type="entry name" value="TRYPSIN_HIS"/>
</dbReference>
<evidence type="ECO:0000256" key="8">
    <source>
        <dbReference type="SAM" id="MobiDB-lite"/>
    </source>
</evidence>
<keyword evidence="5 7" id="KW-0720">Serine protease</keyword>
<dbReference type="InParanoid" id="E2A7D2"/>
<dbReference type="InterPro" id="IPR001314">
    <property type="entry name" value="Peptidase_S1A"/>
</dbReference>
<dbReference type="Pfam" id="PF00089">
    <property type="entry name" value="Trypsin"/>
    <property type="match status" value="1"/>
</dbReference>
<evidence type="ECO:0000256" key="6">
    <source>
        <dbReference type="ARBA" id="ARBA00023157"/>
    </source>
</evidence>
<evidence type="ECO:0000259" key="10">
    <source>
        <dbReference type="PROSITE" id="PS50240"/>
    </source>
</evidence>
<reference evidence="11 12" key="1">
    <citation type="journal article" date="2010" name="Science">
        <title>Genomic comparison of the ants Camponotus floridanus and Harpegnathos saltator.</title>
        <authorList>
            <person name="Bonasio R."/>
            <person name="Zhang G."/>
            <person name="Ye C."/>
            <person name="Mutti N.S."/>
            <person name="Fang X."/>
            <person name="Qin N."/>
            <person name="Donahue G."/>
            <person name="Yang P."/>
            <person name="Li Q."/>
            <person name="Li C."/>
            <person name="Zhang P."/>
            <person name="Huang Z."/>
            <person name="Berger S.L."/>
            <person name="Reinberg D."/>
            <person name="Wang J."/>
            <person name="Liebig J."/>
        </authorList>
    </citation>
    <scope>NUCLEOTIDE SEQUENCE [LARGE SCALE GENOMIC DNA]</scope>
    <source>
        <strain evidence="12">C129</strain>
    </source>
</reference>
<dbReference type="SMART" id="SM00020">
    <property type="entry name" value="Tryp_SPc"/>
    <property type="match status" value="1"/>
</dbReference>
<dbReference type="CDD" id="cd00190">
    <property type="entry name" value="Tryp_SPc"/>
    <property type="match status" value="1"/>
</dbReference>
<feature type="chain" id="PRO_5003156499" evidence="9">
    <location>
        <begin position="21"/>
        <end position="337"/>
    </location>
</feature>
<dbReference type="PRINTS" id="PR00722">
    <property type="entry name" value="CHYMOTRYPSIN"/>
</dbReference>
<evidence type="ECO:0000256" key="1">
    <source>
        <dbReference type="ARBA" id="ARBA00004239"/>
    </source>
</evidence>
<dbReference type="PROSITE" id="PS50240">
    <property type="entry name" value="TRYPSIN_DOM"/>
    <property type="match status" value="1"/>
</dbReference>
<keyword evidence="3 7" id="KW-0645">Protease</keyword>
<dbReference type="PANTHER" id="PTHR24276:SF91">
    <property type="entry name" value="AT26814P-RELATED"/>
    <property type="match status" value="1"/>
</dbReference>
<evidence type="ECO:0000313" key="12">
    <source>
        <dbReference type="Proteomes" id="UP000000311"/>
    </source>
</evidence>
<keyword evidence="4 7" id="KW-0378">Hydrolase</keyword>